<proteinExistence type="inferred from homology"/>
<dbReference type="KEGG" id="npy:NPRO_05520"/>
<dbReference type="EMBL" id="AP021858">
    <property type="protein sequence ID" value="BBO22957.1"/>
    <property type="molecule type" value="Genomic_DNA"/>
</dbReference>
<evidence type="ECO:0000256" key="3">
    <source>
        <dbReference type="ARBA" id="ARBA00022475"/>
    </source>
</evidence>
<keyword evidence="5 8" id="KW-1133">Transmembrane helix</keyword>
<keyword evidence="6 8" id="KW-0472">Membrane</keyword>
<dbReference type="InterPro" id="IPR042094">
    <property type="entry name" value="T2SS_GspF_sf"/>
</dbReference>
<keyword evidence="3" id="KW-1003">Cell membrane</keyword>
<dbReference type="PANTHER" id="PTHR30012">
    <property type="entry name" value="GENERAL SECRETION PATHWAY PROTEIN"/>
    <property type="match status" value="1"/>
</dbReference>
<dbReference type="Pfam" id="PF00482">
    <property type="entry name" value="T2SSF"/>
    <property type="match status" value="1"/>
</dbReference>
<feature type="transmembrane region" description="Helical" evidence="8">
    <location>
        <begin position="178"/>
        <end position="204"/>
    </location>
</feature>
<feature type="transmembrane region" description="Helical" evidence="8">
    <location>
        <begin position="231"/>
        <end position="249"/>
    </location>
</feature>
<evidence type="ECO:0000256" key="7">
    <source>
        <dbReference type="SAM" id="MobiDB-lite"/>
    </source>
</evidence>
<evidence type="ECO:0000256" key="5">
    <source>
        <dbReference type="ARBA" id="ARBA00022989"/>
    </source>
</evidence>
<dbReference type="PANTHER" id="PTHR30012:SF0">
    <property type="entry name" value="TYPE II SECRETION SYSTEM PROTEIN F-RELATED"/>
    <property type="match status" value="1"/>
</dbReference>
<accession>A0A809S317</accession>
<evidence type="ECO:0000259" key="9">
    <source>
        <dbReference type="Pfam" id="PF00482"/>
    </source>
</evidence>
<evidence type="ECO:0000256" key="8">
    <source>
        <dbReference type="SAM" id="Phobius"/>
    </source>
</evidence>
<dbReference type="InterPro" id="IPR018076">
    <property type="entry name" value="T2SS_GspF_dom"/>
</dbReference>
<sequence length="418" mass="45944">MPYFRYEATDSTGRRVDGTIHAASAQSARDTLSQRGFQSVLFQDPASRAASPAHRPAPTPAQVAPSAPGERTDWGTEDDLMFLFSQLGAHIRSGINPAEACHNLSLRAPRKDYARALEEMSRFAAEGRGLSTAMARWPYLFPPHVIGTVRVGELAGVLPEACDRIAEQSQKASGLRRMFWWISLLAWGTVVASPIGYVIVVALARSVEIQGTQGSSPRPADAIADALRETIFGVPGLAVALALFGILGLRQYWRSMRFRANRHRAVTWAPLVGARTRSEAIESFSWALAHVSRAALAPRTAFVEAMNAIPNLWLLKDFEAVASRMTDKSPISENLKEIRWLPPELVPLIATGEMTGDIGSQMRFAVESARSESEFHTTALKSRIGCWVLLIYLMGTLIASYFLYGVFYPVLMRVLLGE</sequence>
<keyword evidence="4 8" id="KW-0812">Transmembrane</keyword>
<feature type="compositionally biased region" description="Low complexity" evidence="7">
    <location>
        <begin position="46"/>
        <end position="56"/>
    </location>
</feature>
<gene>
    <name evidence="10" type="ORF">NPRO_05520</name>
</gene>
<evidence type="ECO:0000313" key="10">
    <source>
        <dbReference type="EMBL" id="BBO22957.1"/>
    </source>
</evidence>
<feature type="domain" description="Type II secretion system protein GspF" evidence="9">
    <location>
        <begin position="85"/>
        <end position="180"/>
    </location>
</feature>
<protein>
    <submittedName>
        <fullName evidence="10">Type II secretory pathway, component PulF</fullName>
    </submittedName>
</protein>
<evidence type="ECO:0000256" key="6">
    <source>
        <dbReference type="ARBA" id="ARBA00023136"/>
    </source>
</evidence>
<evidence type="ECO:0000256" key="4">
    <source>
        <dbReference type="ARBA" id="ARBA00022692"/>
    </source>
</evidence>
<comment type="subcellular location">
    <subcellularLocation>
        <location evidence="1">Cell membrane</location>
        <topology evidence="1">Multi-pass membrane protein</topology>
    </subcellularLocation>
</comment>
<comment type="similarity">
    <text evidence="2">Belongs to the GSP F family.</text>
</comment>
<dbReference type="AlphaFoldDB" id="A0A809S317"/>
<dbReference type="GO" id="GO:0005886">
    <property type="term" value="C:plasma membrane"/>
    <property type="evidence" value="ECO:0007669"/>
    <property type="project" value="UniProtKB-SubCell"/>
</dbReference>
<feature type="region of interest" description="Disordered" evidence="7">
    <location>
        <begin position="46"/>
        <end position="72"/>
    </location>
</feature>
<name>A0A809S317_9BACT</name>
<evidence type="ECO:0000313" key="11">
    <source>
        <dbReference type="Proteomes" id="UP000662873"/>
    </source>
</evidence>
<reference evidence="10" key="1">
    <citation type="journal article" name="DNA Res.">
        <title>The physiological potential of anammox bacteria as revealed by their core genome structure.</title>
        <authorList>
            <person name="Okubo T."/>
            <person name="Toyoda A."/>
            <person name="Fukuhara K."/>
            <person name="Uchiyama I."/>
            <person name="Harigaya Y."/>
            <person name="Kuroiwa M."/>
            <person name="Suzuki T."/>
            <person name="Murakami Y."/>
            <person name="Suwa Y."/>
            <person name="Takami H."/>
        </authorList>
    </citation>
    <scope>NUCLEOTIDE SEQUENCE</scope>
    <source>
        <strain evidence="10">317325-2</strain>
    </source>
</reference>
<evidence type="ECO:0000256" key="1">
    <source>
        <dbReference type="ARBA" id="ARBA00004651"/>
    </source>
</evidence>
<dbReference type="Gene3D" id="1.20.81.30">
    <property type="entry name" value="Type II secretion system (T2SS), domain F"/>
    <property type="match status" value="2"/>
</dbReference>
<organism evidence="10 11">
    <name type="scientific">Candidatus Nitrosymbiomonas proteolyticus</name>
    <dbReference type="NCBI Taxonomy" id="2608984"/>
    <lineage>
        <taxon>Bacteria</taxon>
        <taxon>Bacillati</taxon>
        <taxon>Armatimonadota</taxon>
        <taxon>Armatimonadota incertae sedis</taxon>
        <taxon>Candidatus Nitrosymbiomonas</taxon>
    </lineage>
</organism>
<evidence type="ECO:0000256" key="2">
    <source>
        <dbReference type="ARBA" id="ARBA00005745"/>
    </source>
</evidence>
<dbReference type="InterPro" id="IPR003004">
    <property type="entry name" value="GspF/PilC"/>
</dbReference>
<feature type="transmembrane region" description="Helical" evidence="8">
    <location>
        <begin position="384"/>
        <end position="407"/>
    </location>
</feature>
<dbReference type="Proteomes" id="UP000662873">
    <property type="component" value="Chromosome"/>
</dbReference>